<dbReference type="AlphaFoldDB" id="A0AAD4ZLZ0"/>
<comment type="caution">
    <text evidence="1">The sequence shown here is derived from an EMBL/GenBank/DDBJ whole genome shotgun (WGS) entry which is preliminary data.</text>
</comment>
<evidence type="ECO:0000313" key="2">
    <source>
        <dbReference type="Proteomes" id="UP001054821"/>
    </source>
</evidence>
<organism evidence="1 2">
    <name type="scientific">Prunus dulcis</name>
    <name type="common">Almond</name>
    <name type="synonym">Amygdalus dulcis</name>
    <dbReference type="NCBI Taxonomy" id="3755"/>
    <lineage>
        <taxon>Eukaryota</taxon>
        <taxon>Viridiplantae</taxon>
        <taxon>Streptophyta</taxon>
        <taxon>Embryophyta</taxon>
        <taxon>Tracheophyta</taxon>
        <taxon>Spermatophyta</taxon>
        <taxon>Magnoliopsida</taxon>
        <taxon>eudicotyledons</taxon>
        <taxon>Gunneridae</taxon>
        <taxon>Pentapetalae</taxon>
        <taxon>rosids</taxon>
        <taxon>fabids</taxon>
        <taxon>Rosales</taxon>
        <taxon>Rosaceae</taxon>
        <taxon>Amygdaloideae</taxon>
        <taxon>Amygdaleae</taxon>
        <taxon>Prunus</taxon>
    </lineage>
</organism>
<dbReference type="Proteomes" id="UP001054821">
    <property type="component" value="Chromosome 1"/>
</dbReference>
<proteinExistence type="predicted"/>
<reference evidence="1 2" key="1">
    <citation type="journal article" date="2022" name="G3 (Bethesda)">
        <title>Whole-genome sequence and methylome profiling of the almond [Prunus dulcis (Mill.) D.A. Webb] cultivar 'Nonpareil'.</title>
        <authorList>
            <person name="D'Amico-Willman K.M."/>
            <person name="Ouma W.Z."/>
            <person name="Meulia T."/>
            <person name="Sideli G.M."/>
            <person name="Gradziel T.M."/>
            <person name="Fresnedo-Ramirez J."/>
        </authorList>
    </citation>
    <scope>NUCLEOTIDE SEQUENCE [LARGE SCALE GENOMIC DNA]</scope>
    <source>
        <strain evidence="1">Clone GOH B32 T37-40</strain>
    </source>
</reference>
<evidence type="ECO:0000313" key="1">
    <source>
        <dbReference type="EMBL" id="KAI5350484.1"/>
    </source>
</evidence>
<keyword evidence="2" id="KW-1185">Reference proteome</keyword>
<sequence length="77" mass="8730">MGVNLLDLRAMTAMCLCNAYFLWYDARDGSLARRGIACWSCQLLLDVSNRKASRRAEKKCTQQGKARRINYRGLGSI</sequence>
<gene>
    <name evidence="1" type="ORF">L3X38_003375</name>
</gene>
<name>A0AAD4ZLZ0_PRUDU</name>
<protein>
    <submittedName>
        <fullName evidence="1">Uncharacterized protein</fullName>
    </submittedName>
</protein>
<accession>A0AAD4ZLZ0</accession>
<dbReference type="EMBL" id="JAJFAZ020000001">
    <property type="protein sequence ID" value="KAI5350484.1"/>
    <property type="molecule type" value="Genomic_DNA"/>
</dbReference>